<organism evidence="5 6">
    <name type="scientific">Brassica oleracea var. oleracea</name>
    <dbReference type="NCBI Taxonomy" id="109376"/>
    <lineage>
        <taxon>Eukaryota</taxon>
        <taxon>Viridiplantae</taxon>
        <taxon>Streptophyta</taxon>
        <taxon>Embryophyta</taxon>
        <taxon>Tracheophyta</taxon>
        <taxon>Spermatophyta</taxon>
        <taxon>Magnoliopsida</taxon>
        <taxon>eudicotyledons</taxon>
        <taxon>Gunneridae</taxon>
        <taxon>Pentapetalae</taxon>
        <taxon>rosids</taxon>
        <taxon>malvids</taxon>
        <taxon>Brassicales</taxon>
        <taxon>Brassicaceae</taxon>
        <taxon>Brassiceae</taxon>
        <taxon>Brassica</taxon>
    </lineage>
</organism>
<keyword evidence="6" id="KW-1185">Reference proteome</keyword>
<name>A0A0D3AKN6_BRAOL</name>
<keyword evidence="3" id="KW-0378">Hydrolase</keyword>
<accession>A0A0D3AKN6</accession>
<evidence type="ECO:0000259" key="4">
    <source>
        <dbReference type="Pfam" id="PF02902"/>
    </source>
</evidence>
<dbReference type="SUPFAM" id="SSF54001">
    <property type="entry name" value="Cysteine proteinases"/>
    <property type="match status" value="1"/>
</dbReference>
<dbReference type="InterPro" id="IPR038765">
    <property type="entry name" value="Papain-like_cys_pep_sf"/>
</dbReference>
<dbReference type="HOGENOM" id="CLU_1449586_0_0_1"/>
<protein>
    <recommendedName>
        <fullName evidence="4">Ubiquitin-like protease family profile domain-containing protein</fullName>
    </recommendedName>
</protein>
<dbReference type="Gramene" id="Bo2g024620.1">
    <property type="protein sequence ID" value="Bo2g024620.1"/>
    <property type="gene ID" value="Bo2g024620"/>
</dbReference>
<evidence type="ECO:0000256" key="2">
    <source>
        <dbReference type="ARBA" id="ARBA00022670"/>
    </source>
</evidence>
<dbReference type="Gene3D" id="3.40.395.10">
    <property type="entry name" value="Adenoviral Proteinase, Chain A"/>
    <property type="match status" value="1"/>
</dbReference>
<reference evidence="5 6" key="1">
    <citation type="journal article" date="2014" name="Genome Biol.">
        <title>Transcriptome and methylome profiling reveals relics of genome dominance in the mesopolyploid Brassica oleracea.</title>
        <authorList>
            <person name="Parkin I.A."/>
            <person name="Koh C."/>
            <person name="Tang H."/>
            <person name="Robinson S.J."/>
            <person name="Kagale S."/>
            <person name="Clarke W.E."/>
            <person name="Town C.D."/>
            <person name="Nixon J."/>
            <person name="Krishnakumar V."/>
            <person name="Bidwell S.L."/>
            <person name="Denoeud F."/>
            <person name="Belcram H."/>
            <person name="Links M.G."/>
            <person name="Just J."/>
            <person name="Clarke C."/>
            <person name="Bender T."/>
            <person name="Huebert T."/>
            <person name="Mason A.S."/>
            <person name="Pires J.C."/>
            <person name="Barker G."/>
            <person name="Moore J."/>
            <person name="Walley P.G."/>
            <person name="Manoli S."/>
            <person name="Batley J."/>
            <person name="Edwards D."/>
            <person name="Nelson M.N."/>
            <person name="Wang X."/>
            <person name="Paterson A.H."/>
            <person name="King G."/>
            <person name="Bancroft I."/>
            <person name="Chalhoub B."/>
            <person name="Sharpe A.G."/>
        </authorList>
    </citation>
    <scope>NUCLEOTIDE SEQUENCE</scope>
    <source>
        <strain evidence="5 6">cv. TO1000</strain>
    </source>
</reference>
<reference evidence="5" key="2">
    <citation type="submission" date="2015-03" db="UniProtKB">
        <authorList>
            <consortium name="EnsemblPlants"/>
        </authorList>
    </citation>
    <scope>IDENTIFICATION</scope>
</reference>
<sequence length="187" mass="22062">MKILSLELPKRIFKEDEEPQVTQINNNCRIEYIMRKFTEWMPKELAVVKKDKLELVTYKLHELWFVVARNRQYVEKFAAMISRIVKAVAPPERQKQLLLASYSIVDVPMKTRLNKSCCDCGVYALKHLECHLLGIDLNLLDDEIIMDCRQKIGVDLWEVAHDSIYAEAMTRYVPSPWEREEVFDLED</sequence>
<feature type="domain" description="Ubiquitin-like protease family profile" evidence="4">
    <location>
        <begin position="72"/>
        <end position="160"/>
    </location>
</feature>
<keyword evidence="2" id="KW-0645">Protease</keyword>
<dbReference type="EnsemblPlants" id="Bo2g024620.1">
    <property type="protein sequence ID" value="Bo2g024620.1"/>
    <property type="gene ID" value="Bo2g024620"/>
</dbReference>
<dbReference type="Pfam" id="PF02902">
    <property type="entry name" value="Peptidase_C48"/>
    <property type="match status" value="1"/>
</dbReference>
<dbReference type="AlphaFoldDB" id="A0A0D3AKN6"/>
<dbReference type="Proteomes" id="UP000032141">
    <property type="component" value="Chromosome C2"/>
</dbReference>
<dbReference type="GO" id="GO:0008234">
    <property type="term" value="F:cysteine-type peptidase activity"/>
    <property type="evidence" value="ECO:0007669"/>
    <property type="project" value="InterPro"/>
</dbReference>
<proteinExistence type="inferred from homology"/>
<evidence type="ECO:0000256" key="3">
    <source>
        <dbReference type="ARBA" id="ARBA00022801"/>
    </source>
</evidence>
<comment type="similarity">
    <text evidence="1">Belongs to the peptidase C48 family.</text>
</comment>
<dbReference type="GO" id="GO:0006508">
    <property type="term" value="P:proteolysis"/>
    <property type="evidence" value="ECO:0007669"/>
    <property type="project" value="UniProtKB-KW"/>
</dbReference>
<evidence type="ECO:0000256" key="1">
    <source>
        <dbReference type="ARBA" id="ARBA00005234"/>
    </source>
</evidence>
<evidence type="ECO:0000313" key="6">
    <source>
        <dbReference type="Proteomes" id="UP000032141"/>
    </source>
</evidence>
<dbReference type="InterPro" id="IPR003653">
    <property type="entry name" value="Peptidase_C48_C"/>
</dbReference>
<evidence type="ECO:0000313" key="5">
    <source>
        <dbReference type="EnsemblPlants" id="Bo2g024620.1"/>
    </source>
</evidence>